<protein>
    <submittedName>
        <fullName evidence="1">Uncharacterized protein</fullName>
    </submittedName>
</protein>
<proteinExistence type="predicted"/>
<accession>A0A6H1ZUW3</accession>
<name>A0A6H1ZUW3_9ZZZZ</name>
<evidence type="ECO:0000313" key="2">
    <source>
        <dbReference type="EMBL" id="QJI01316.1"/>
    </source>
</evidence>
<gene>
    <name evidence="1" type="ORF">TM448A01982_0014</name>
    <name evidence="2" type="ORF">TM448B02463_0015</name>
</gene>
<dbReference type="EMBL" id="MT144237">
    <property type="protein sequence ID" value="QJA51107.1"/>
    <property type="molecule type" value="Genomic_DNA"/>
</dbReference>
<reference evidence="1" key="1">
    <citation type="submission" date="2020-03" db="EMBL/GenBank/DDBJ databases">
        <title>The deep terrestrial virosphere.</title>
        <authorList>
            <person name="Holmfeldt K."/>
            <person name="Nilsson E."/>
            <person name="Simone D."/>
            <person name="Lopez-Fernandez M."/>
            <person name="Wu X."/>
            <person name="de Brujin I."/>
            <person name="Lundin D."/>
            <person name="Andersson A."/>
            <person name="Bertilsson S."/>
            <person name="Dopson M."/>
        </authorList>
    </citation>
    <scope>NUCLEOTIDE SEQUENCE</scope>
    <source>
        <strain evidence="1">TM448A01982</strain>
        <strain evidence="2">TM448B02463</strain>
    </source>
</reference>
<organism evidence="1">
    <name type="scientific">viral metagenome</name>
    <dbReference type="NCBI Taxonomy" id="1070528"/>
    <lineage>
        <taxon>unclassified sequences</taxon>
        <taxon>metagenomes</taxon>
        <taxon>organismal metagenomes</taxon>
    </lineage>
</organism>
<dbReference type="AlphaFoldDB" id="A0A6H1ZUW3"/>
<dbReference type="EMBL" id="MT144914">
    <property type="protein sequence ID" value="QJI01316.1"/>
    <property type="molecule type" value="Genomic_DNA"/>
</dbReference>
<evidence type="ECO:0000313" key="1">
    <source>
        <dbReference type="EMBL" id="QJA51107.1"/>
    </source>
</evidence>
<sequence length="129" mass="14922">MSECFCFFDEPFDPELCFSWLQEERRISKVERQCCECRGVINSGQPYIKTVAKLQGRLETYVTCPGCAELRKHFCGLYEGLYNDLDEVKDDLALTDLEGLTSDAVAKLEERYGEEWAELARIEEEEEAE</sequence>